<gene>
    <name evidence="1" type="ORF">HB762_04715</name>
</gene>
<sequence length="127" mass="14939">MSAISLLIEKLNNHPELEYVQDVAYISVTPINGFKVWLFENETTFTVGFAGWHEEFKDVQEAIDCFGFGLSNRCRLKVYKRGTLEYKWIVQTLHEDKWCDESETGLLFFPFWRKKQVLILQNGVIKN</sequence>
<accession>A0ABY5I8T7</accession>
<proteinExistence type="predicted"/>
<evidence type="ECO:0000313" key="2">
    <source>
        <dbReference type="Proteomes" id="UP001059912"/>
    </source>
</evidence>
<name>A0ABY5I8T7_9VIBR</name>
<protein>
    <submittedName>
        <fullName evidence="1">Uncharacterized protein</fullName>
    </submittedName>
</protein>
<organism evidence="1 2">
    <name type="scientific">Vibrio campbellii</name>
    <dbReference type="NCBI Taxonomy" id="680"/>
    <lineage>
        <taxon>Bacteria</taxon>
        <taxon>Pseudomonadati</taxon>
        <taxon>Pseudomonadota</taxon>
        <taxon>Gammaproteobacteria</taxon>
        <taxon>Vibrionales</taxon>
        <taxon>Vibrionaceae</taxon>
        <taxon>Vibrio</taxon>
    </lineage>
</organism>
<dbReference type="Proteomes" id="UP001059912">
    <property type="component" value="Chromosome 1"/>
</dbReference>
<evidence type="ECO:0000313" key="1">
    <source>
        <dbReference type="EMBL" id="UTZ30745.1"/>
    </source>
</evidence>
<keyword evidence="2" id="KW-1185">Reference proteome</keyword>
<dbReference type="RefSeq" id="WP_255900499.1">
    <property type="nucleotide sequence ID" value="NZ_CP050470.1"/>
</dbReference>
<dbReference type="EMBL" id="CP050470">
    <property type="protein sequence ID" value="UTZ30745.1"/>
    <property type="molecule type" value="Genomic_DNA"/>
</dbReference>
<reference evidence="1" key="1">
    <citation type="submission" date="2020-03" db="EMBL/GenBank/DDBJ databases">
        <title>Five strains of Vibrio campbellii isolated from Mariana Trench.</title>
        <authorList>
            <person name="Liang J."/>
            <person name="Zhang X.-H."/>
        </authorList>
    </citation>
    <scope>NUCLEOTIDE SEQUENCE</scope>
    <source>
        <strain evidence="1">LJC013</strain>
    </source>
</reference>